<protein>
    <submittedName>
        <fullName evidence="1">Uncharacterized protein</fullName>
    </submittedName>
</protein>
<sequence length="72" mass="8849">MVRYEAILVEDMKYASDNFFFKYSYKFECADLEFIMKRMFPRQKINSLKKFVQENFLPELKRKIPDKNVPKL</sequence>
<name>A0A3M7QBS2_BRAPC</name>
<accession>A0A3M7QBS2</accession>
<organism evidence="1 2">
    <name type="scientific">Brachionus plicatilis</name>
    <name type="common">Marine rotifer</name>
    <name type="synonym">Brachionus muelleri</name>
    <dbReference type="NCBI Taxonomy" id="10195"/>
    <lineage>
        <taxon>Eukaryota</taxon>
        <taxon>Metazoa</taxon>
        <taxon>Spiralia</taxon>
        <taxon>Gnathifera</taxon>
        <taxon>Rotifera</taxon>
        <taxon>Eurotatoria</taxon>
        <taxon>Monogononta</taxon>
        <taxon>Pseudotrocha</taxon>
        <taxon>Ploima</taxon>
        <taxon>Brachionidae</taxon>
        <taxon>Brachionus</taxon>
    </lineage>
</organism>
<comment type="caution">
    <text evidence="1">The sequence shown here is derived from an EMBL/GenBank/DDBJ whole genome shotgun (WGS) entry which is preliminary data.</text>
</comment>
<keyword evidence="2" id="KW-1185">Reference proteome</keyword>
<dbReference type="Proteomes" id="UP000276133">
    <property type="component" value="Unassembled WGS sequence"/>
</dbReference>
<dbReference type="EMBL" id="REGN01006640">
    <property type="protein sequence ID" value="RNA08763.1"/>
    <property type="molecule type" value="Genomic_DNA"/>
</dbReference>
<evidence type="ECO:0000313" key="2">
    <source>
        <dbReference type="Proteomes" id="UP000276133"/>
    </source>
</evidence>
<reference evidence="1 2" key="1">
    <citation type="journal article" date="2018" name="Sci. Rep.">
        <title>Genomic signatures of local adaptation to the degree of environmental predictability in rotifers.</title>
        <authorList>
            <person name="Franch-Gras L."/>
            <person name="Hahn C."/>
            <person name="Garcia-Roger E.M."/>
            <person name="Carmona M.J."/>
            <person name="Serra M."/>
            <person name="Gomez A."/>
        </authorList>
    </citation>
    <scope>NUCLEOTIDE SEQUENCE [LARGE SCALE GENOMIC DNA]</scope>
    <source>
        <strain evidence="1">HYR1</strain>
    </source>
</reference>
<gene>
    <name evidence="1" type="ORF">BpHYR1_039917</name>
</gene>
<proteinExistence type="predicted"/>
<evidence type="ECO:0000313" key="1">
    <source>
        <dbReference type="EMBL" id="RNA08763.1"/>
    </source>
</evidence>
<dbReference type="AlphaFoldDB" id="A0A3M7QBS2"/>